<reference evidence="1 2" key="1">
    <citation type="submission" date="2018-04" db="EMBL/GenBank/DDBJ databases">
        <title>Bordetella sp. HZ20 isolated from seawater.</title>
        <authorList>
            <person name="Sun C."/>
        </authorList>
    </citation>
    <scope>NUCLEOTIDE SEQUENCE [LARGE SCALE GENOMIC DNA]</scope>
    <source>
        <strain evidence="1 2">HZ20</strain>
    </source>
</reference>
<organism evidence="1 2">
    <name type="scientific">Orrella marina</name>
    <dbReference type="NCBI Taxonomy" id="2163011"/>
    <lineage>
        <taxon>Bacteria</taxon>
        <taxon>Pseudomonadati</taxon>
        <taxon>Pseudomonadota</taxon>
        <taxon>Betaproteobacteria</taxon>
        <taxon>Burkholderiales</taxon>
        <taxon>Alcaligenaceae</taxon>
        <taxon>Orrella</taxon>
    </lineage>
</organism>
<sequence length="66" mass="7008">MPIFLPGTGLLESQILLGGCCWQEKEAIQAGVVGLDVLSDTLPGPDVRDALIWVDPDLDLGERACS</sequence>
<proteinExistence type="predicted"/>
<name>A0A2R4XF88_9BURK</name>
<dbReference type="Proteomes" id="UP000244571">
    <property type="component" value="Chromosome"/>
</dbReference>
<protein>
    <submittedName>
        <fullName evidence="1">Uncharacterized protein</fullName>
    </submittedName>
</protein>
<dbReference type="RefSeq" id="WP_108619927.1">
    <property type="nucleotide sequence ID" value="NZ_CP028901.1"/>
</dbReference>
<accession>A0A2R4XF88</accession>
<dbReference type="KEGG" id="boz:DBV39_00755"/>
<dbReference type="EMBL" id="CP028901">
    <property type="protein sequence ID" value="AWB32486.1"/>
    <property type="molecule type" value="Genomic_DNA"/>
</dbReference>
<dbReference type="AlphaFoldDB" id="A0A2R4XF88"/>
<gene>
    <name evidence="1" type="ORF">DBV39_00755</name>
</gene>
<keyword evidence="2" id="KW-1185">Reference proteome</keyword>
<evidence type="ECO:0000313" key="2">
    <source>
        <dbReference type="Proteomes" id="UP000244571"/>
    </source>
</evidence>
<evidence type="ECO:0000313" key="1">
    <source>
        <dbReference type="EMBL" id="AWB32486.1"/>
    </source>
</evidence>